<gene>
    <name evidence="3" type="ORF">FHX41_3353</name>
</gene>
<feature type="compositionally biased region" description="Low complexity" evidence="1">
    <location>
        <begin position="156"/>
        <end position="173"/>
    </location>
</feature>
<dbReference type="EMBL" id="VFPO01000001">
    <property type="protein sequence ID" value="TQM69654.1"/>
    <property type="molecule type" value="Genomic_DNA"/>
</dbReference>
<organism evidence="3 4">
    <name type="scientific">Actinomadura hallensis</name>
    <dbReference type="NCBI Taxonomy" id="337895"/>
    <lineage>
        <taxon>Bacteria</taxon>
        <taxon>Bacillati</taxon>
        <taxon>Actinomycetota</taxon>
        <taxon>Actinomycetes</taxon>
        <taxon>Streptosporangiales</taxon>
        <taxon>Thermomonosporaceae</taxon>
        <taxon>Actinomadura</taxon>
    </lineage>
</organism>
<keyword evidence="4" id="KW-1185">Reference proteome</keyword>
<accession>A0A543IGG0</accession>
<evidence type="ECO:0000256" key="2">
    <source>
        <dbReference type="SAM" id="Phobius"/>
    </source>
</evidence>
<feature type="region of interest" description="Disordered" evidence="1">
    <location>
        <begin position="63"/>
        <end position="215"/>
    </location>
</feature>
<keyword evidence="2" id="KW-0472">Membrane</keyword>
<keyword evidence="2" id="KW-0812">Transmembrane</keyword>
<evidence type="ECO:0000256" key="1">
    <source>
        <dbReference type="SAM" id="MobiDB-lite"/>
    </source>
</evidence>
<dbReference type="AlphaFoldDB" id="A0A543IGG0"/>
<comment type="caution">
    <text evidence="3">The sequence shown here is derived from an EMBL/GenBank/DDBJ whole genome shotgun (WGS) entry which is preliminary data.</text>
</comment>
<reference evidence="3 4" key="1">
    <citation type="submission" date="2019-06" db="EMBL/GenBank/DDBJ databases">
        <title>Sequencing the genomes of 1000 actinobacteria strains.</title>
        <authorList>
            <person name="Klenk H.-P."/>
        </authorList>
    </citation>
    <scope>NUCLEOTIDE SEQUENCE [LARGE SCALE GENOMIC DNA]</scope>
    <source>
        <strain evidence="3 4">DSM 45043</strain>
    </source>
</reference>
<keyword evidence="2" id="KW-1133">Transmembrane helix</keyword>
<name>A0A543IGG0_9ACTN</name>
<sequence length="215" mass="21154">MSDTREVIDSQDRSALPVFVDATGRRRRRLRRLGYAAAALCGGYSIMIGISLAGGPVNPQTLLPSVGGGGDTKVVPSPKHRPPSDDGPAALPRPRPSGPVQAPVVAPVPRASGSAPSGAAPSPPASDERRTGQKPPAGTPVTTPSRPGGGPPATPPTDSASPSTSPPEAGEPAAPDERRGDVGAESTGAGEPQAAAATPLGTESDPTAPAAGAQG</sequence>
<feature type="transmembrane region" description="Helical" evidence="2">
    <location>
        <begin position="33"/>
        <end position="54"/>
    </location>
</feature>
<dbReference type="Proteomes" id="UP000316706">
    <property type="component" value="Unassembled WGS sequence"/>
</dbReference>
<evidence type="ECO:0000313" key="3">
    <source>
        <dbReference type="EMBL" id="TQM69654.1"/>
    </source>
</evidence>
<proteinExistence type="predicted"/>
<protein>
    <submittedName>
        <fullName evidence="3">Uncharacterized protein</fullName>
    </submittedName>
</protein>
<evidence type="ECO:0000313" key="4">
    <source>
        <dbReference type="Proteomes" id="UP000316706"/>
    </source>
</evidence>
<feature type="compositionally biased region" description="Low complexity" evidence="1">
    <location>
        <begin position="98"/>
        <end position="120"/>
    </location>
</feature>